<name>A0A9E7KXC5_9LILI</name>
<evidence type="ECO:0000313" key="1">
    <source>
        <dbReference type="EMBL" id="URE30485.1"/>
    </source>
</evidence>
<evidence type="ECO:0000313" key="2">
    <source>
        <dbReference type="Proteomes" id="UP001055439"/>
    </source>
</evidence>
<dbReference type="Proteomes" id="UP001055439">
    <property type="component" value="Chromosome 8"/>
</dbReference>
<dbReference type="EMBL" id="CP097510">
    <property type="protein sequence ID" value="URE30485.1"/>
    <property type="molecule type" value="Genomic_DNA"/>
</dbReference>
<organism evidence="1 2">
    <name type="scientific">Musa troglodytarum</name>
    <name type="common">fe'i banana</name>
    <dbReference type="NCBI Taxonomy" id="320322"/>
    <lineage>
        <taxon>Eukaryota</taxon>
        <taxon>Viridiplantae</taxon>
        <taxon>Streptophyta</taxon>
        <taxon>Embryophyta</taxon>
        <taxon>Tracheophyta</taxon>
        <taxon>Spermatophyta</taxon>
        <taxon>Magnoliopsida</taxon>
        <taxon>Liliopsida</taxon>
        <taxon>Zingiberales</taxon>
        <taxon>Musaceae</taxon>
        <taxon>Musa</taxon>
    </lineage>
</organism>
<reference evidence="1" key="1">
    <citation type="submission" date="2022-05" db="EMBL/GenBank/DDBJ databases">
        <title>The Musa troglodytarum L. genome provides insights into the mechanism of non-climacteric behaviour and enrichment of carotenoids.</title>
        <authorList>
            <person name="Wang J."/>
        </authorList>
    </citation>
    <scope>NUCLEOTIDE SEQUENCE</scope>
    <source>
        <tissue evidence="1">Leaf</tissue>
    </source>
</reference>
<sequence>MHVIFCMSSCDHRLRAFKVVAFCGGNATYQPISGHAIMTTLVTFHPSMRKKKSEIYFDA</sequence>
<gene>
    <name evidence="1" type="ORF">MUK42_35652</name>
</gene>
<keyword evidence="2" id="KW-1185">Reference proteome</keyword>
<protein>
    <submittedName>
        <fullName evidence="1">Uncharacterized protein</fullName>
    </submittedName>
</protein>
<dbReference type="AlphaFoldDB" id="A0A9E7KXC5"/>
<accession>A0A9E7KXC5</accession>
<proteinExistence type="predicted"/>